<dbReference type="AlphaFoldDB" id="A0A2S0KLL2"/>
<evidence type="ECO:0000313" key="3">
    <source>
        <dbReference type="Proteomes" id="UP000237947"/>
    </source>
</evidence>
<dbReference type="Proteomes" id="UP000237947">
    <property type="component" value="Chromosome"/>
</dbReference>
<dbReference type="InterPro" id="IPR052519">
    <property type="entry name" value="Euk-type_GlcNAc_Kinase"/>
</dbReference>
<dbReference type="SUPFAM" id="SSF53067">
    <property type="entry name" value="Actin-like ATPase domain"/>
    <property type="match status" value="2"/>
</dbReference>
<dbReference type="KEGG" id="fsa:C5Q98_01135"/>
<protein>
    <submittedName>
        <fullName evidence="2">ATPase</fullName>
    </submittedName>
</protein>
<dbReference type="PANTHER" id="PTHR43190:SF3">
    <property type="entry name" value="N-ACETYL-D-GLUCOSAMINE KINASE"/>
    <property type="match status" value="1"/>
</dbReference>
<proteinExistence type="predicted"/>
<evidence type="ECO:0000259" key="1">
    <source>
        <dbReference type="Pfam" id="PF01869"/>
    </source>
</evidence>
<dbReference type="Gene3D" id="3.30.420.40">
    <property type="match status" value="2"/>
</dbReference>
<sequence>MEKYVLGLDGGGTSCKACATDLNGKVLLRDIAGSININGVSENYVRAELSALLARIYSEMGDMPEFIVIGVAGISNPRTKEVMMSILHDTGYRGKVIITGDFKIALYAKLGILNGVLLISGTGSIAYGINSRGDEIRVGGYGHIIDDLGSAYAIGRDILASVIKYFDGRNEATVLTDLVMKKLEISSIDELISYIYSPERKKSDIAALAALVEPATRANDKTAIEIQEKAAKDLADLVETIIKRMDEEEIKLAFSGSVLEKNNFIRESLIKNIEQLNTACTIEIVDSENDAAYGAALLALEELFS</sequence>
<dbReference type="PANTHER" id="PTHR43190">
    <property type="entry name" value="N-ACETYL-D-GLUCOSAMINE KINASE"/>
    <property type="match status" value="1"/>
</dbReference>
<organism evidence="2 3">
    <name type="scientific">Fastidiosipila sanguinis</name>
    <dbReference type="NCBI Taxonomy" id="236753"/>
    <lineage>
        <taxon>Bacteria</taxon>
        <taxon>Bacillati</taxon>
        <taxon>Bacillota</taxon>
        <taxon>Clostridia</taxon>
        <taxon>Eubacteriales</taxon>
        <taxon>Oscillospiraceae</taxon>
        <taxon>Fastidiosipila</taxon>
    </lineage>
</organism>
<gene>
    <name evidence="2" type="ORF">C5Q98_01135</name>
</gene>
<accession>A0A2S0KLL2</accession>
<name>A0A2S0KLL2_9FIRM</name>
<dbReference type="Pfam" id="PF01869">
    <property type="entry name" value="BcrAD_BadFG"/>
    <property type="match status" value="1"/>
</dbReference>
<dbReference type="CDD" id="cd24007">
    <property type="entry name" value="ASKHA_NBD_eukNAGK-like"/>
    <property type="match status" value="1"/>
</dbReference>
<dbReference type="InterPro" id="IPR043129">
    <property type="entry name" value="ATPase_NBD"/>
</dbReference>
<dbReference type="EMBL" id="CP027226">
    <property type="protein sequence ID" value="AVM41923.1"/>
    <property type="molecule type" value="Genomic_DNA"/>
</dbReference>
<reference evidence="3" key="1">
    <citation type="submission" date="2018-02" db="EMBL/GenBank/DDBJ databases">
        <authorList>
            <person name="Holder M.E."/>
            <person name="Ajami N.J."/>
            <person name="Petrosino J.F."/>
        </authorList>
    </citation>
    <scope>NUCLEOTIDE SEQUENCE [LARGE SCALE GENOMIC DNA]</scope>
    <source>
        <strain evidence="3">CCUG 47711</strain>
    </source>
</reference>
<dbReference type="OrthoDB" id="9772633at2"/>
<dbReference type="RefSeq" id="WP_106011909.1">
    <property type="nucleotide sequence ID" value="NZ_CP027226.1"/>
</dbReference>
<dbReference type="InterPro" id="IPR002731">
    <property type="entry name" value="ATPase_BadF"/>
</dbReference>
<evidence type="ECO:0000313" key="2">
    <source>
        <dbReference type="EMBL" id="AVM41923.1"/>
    </source>
</evidence>
<feature type="domain" description="ATPase BadF/BadG/BcrA/BcrD type" evidence="1">
    <location>
        <begin position="6"/>
        <end position="299"/>
    </location>
</feature>
<keyword evidence="3" id="KW-1185">Reference proteome</keyword>